<dbReference type="EMBL" id="CAJHOE010000001">
    <property type="protein sequence ID" value="CAD7287161.1"/>
    <property type="molecule type" value="Genomic_DNA"/>
</dbReference>
<protein>
    <submittedName>
        <fullName evidence="9">Type II secretion system protein F</fullName>
    </submittedName>
</protein>
<dbReference type="PANTHER" id="PTHR30012">
    <property type="entry name" value="GENERAL SECRETION PATHWAY PROTEIN"/>
    <property type="match status" value="1"/>
</dbReference>
<evidence type="ECO:0000256" key="3">
    <source>
        <dbReference type="ARBA" id="ARBA00022475"/>
    </source>
</evidence>
<evidence type="ECO:0000256" key="6">
    <source>
        <dbReference type="ARBA" id="ARBA00023136"/>
    </source>
</evidence>
<dbReference type="PANTHER" id="PTHR30012:SF0">
    <property type="entry name" value="TYPE II SECRETION SYSTEM PROTEIN F-RELATED"/>
    <property type="match status" value="1"/>
</dbReference>
<evidence type="ECO:0000256" key="1">
    <source>
        <dbReference type="ARBA" id="ARBA00004651"/>
    </source>
</evidence>
<gene>
    <name evidence="9" type="primary">epsF</name>
    <name evidence="9" type="ORF">LMG8286_00792</name>
</gene>
<feature type="transmembrane region" description="Helical" evidence="7">
    <location>
        <begin position="6"/>
        <end position="23"/>
    </location>
</feature>
<dbReference type="RefSeq" id="WP_230056553.1">
    <property type="nucleotide sequence ID" value="NZ_CAJHOE010000001.1"/>
</dbReference>
<dbReference type="Gene3D" id="1.20.81.30">
    <property type="entry name" value="Type II secretion system (T2SS), domain F"/>
    <property type="match status" value="1"/>
</dbReference>
<dbReference type="InterPro" id="IPR042094">
    <property type="entry name" value="T2SS_GspF_sf"/>
</dbReference>
<evidence type="ECO:0000313" key="9">
    <source>
        <dbReference type="EMBL" id="CAD7287161.1"/>
    </source>
</evidence>
<comment type="similarity">
    <text evidence="2">Belongs to the GSP F family.</text>
</comment>
<accession>A0ABN7K3Q2</accession>
<evidence type="ECO:0000256" key="5">
    <source>
        <dbReference type="ARBA" id="ARBA00022989"/>
    </source>
</evidence>
<sequence>MEKFFTNYAIFLLIASLFIWAYAKHSYNKNPYFKLKFDSFVLKIYLIGNIIFYSNMSRFSLIFAELVIAGIPISQALKTATDTLSNEYLKQKLLLANTNIMQGISLTNSFKQTKIFENMLIAMINAGEQSGNLDEMLRQVSEYFRQKFENIIQNISSYIEPILLCVLTLFVTFLALGIFTPMWDMAQIIKV</sequence>
<feature type="transmembrane region" description="Helical" evidence="7">
    <location>
        <begin position="35"/>
        <end position="53"/>
    </location>
</feature>
<organism evidence="9 10">
    <name type="scientific">Campylobacter suis</name>
    <dbReference type="NCBI Taxonomy" id="2790657"/>
    <lineage>
        <taxon>Bacteria</taxon>
        <taxon>Pseudomonadati</taxon>
        <taxon>Campylobacterota</taxon>
        <taxon>Epsilonproteobacteria</taxon>
        <taxon>Campylobacterales</taxon>
        <taxon>Campylobacteraceae</taxon>
        <taxon>Campylobacter</taxon>
    </lineage>
</organism>
<keyword evidence="3" id="KW-1003">Cell membrane</keyword>
<keyword evidence="10" id="KW-1185">Reference proteome</keyword>
<name>A0ABN7K3Q2_9BACT</name>
<proteinExistence type="inferred from homology"/>
<dbReference type="Pfam" id="PF00482">
    <property type="entry name" value="T2SSF"/>
    <property type="match status" value="1"/>
</dbReference>
<keyword evidence="5 7" id="KW-1133">Transmembrane helix</keyword>
<comment type="caution">
    <text evidence="9">The sequence shown here is derived from an EMBL/GenBank/DDBJ whole genome shotgun (WGS) entry which is preliminary data.</text>
</comment>
<dbReference type="InterPro" id="IPR003004">
    <property type="entry name" value="GspF/PilC"/>
</dbReference>
<keyword evidence="4 7" id="KW-0812">Transmembrane</keyword>
<keyword evidence="6 7" id="KW-0472">Membrane</keyword>
<comment type="subcellular location">
    <subcellularLocation>
        <location evidence="1">Cell membrane</location>
        <topology evidence="1">Multi-pass membrane protein</topology>
    </subcellularLocation>
</comment>
<evidence type="ECO:0000256" key="2">
    <source>
        <dbReference type="ARBA" id="ARBA00005745"/>
    </source>
</evidence>
<evidence type="ECO:0000256" key="4">
    <source>
        <dbReference type="ARBA" id="ARBA00022692"/>
    </source>
</evidence>
<feature type="transmembrane region" description="Helical" evidence="7">
    <location>
        <begin position="162"/>
        <end position="183"/>
    </location>
</feature>
<reference evidence="9 10" key="1">
    <citation type="submission" date="2020-11" db="EMBL/GenBank/DDBJ databases">
        <authorList>
            <person name="Peeters C."/>
        </authorList>
    </citation>
    <scope>NUCLEOTIDE SEQUENCE [LARGE SCALE GENOMIC DNA]</scope>
    <source>
        <strain evidence="9 10">LMG 8286</strain>
    </source>
</reference>
<dbReference type="InterPro" id="IPR018076">
    <property type="entry name" value="T2SS_GspF_dom"/>
</dbReference>
<dbReference type="Proteomes" id="UP000789359">
    <property type="component" value="Unassembled WGS sequence"/>
</dbReference>
<feature type="domain" description="Type II secretion system protein GspF" evidence="8">
    <location>
        <begin position="61"/>
        <end position="181"/>
    </location>
</feature>
<evidence type="ECO:0000259" key="8">
    <source>
        <dbReference type="Pfam" id="PF00482"/>
    </source>
</evidence>
<evidence type="ECO:0000256" key="7">
    <source>
        <dbReference type="SAM" id="Phobius"/>
    </source>
</evidence>
<evidence type="ECO:0000313" key="10">
    <source>
        <dbReference type="Proteomes" id="UP000789359"/>
    </source>
</evidence>